<protein>
    <recommendedName>
        <fullName evidence="4">acetyl-CoA C-acetyltransferase</fullName>
        <ecNumber evidence="4">2.3.1.9</ecNumber>
    </recommendedName>
</protein>
<name>A0A8H7SZS1_9FUNG</name>
<dbReference type="Pfam" id="PF00108">
    <property type="entry name" value="Thiolase_N"/>
    <property type="match status" value="1"/>
</dbReference>
<evidence type="ECO:0000259" key="12">
    <source>
        <dbReference type="Pfam" id="PF00108"/>
    </source>
</evidence>
<dbReference type="InterPro" id="IPR020615">
    <property type="entry name" value="Thiolase_acyl_enz_int_AS"/>
</dbReference>
<keyword evidence="15" id="KW-1185">Reference proteome</keyword>
<feature type="domain" description="Thiolase C-terminal" evidence="13">
    <location>
        <begin position="273"/>
        <end position="391"/>
    </location>
</feature>
<dbReference type="EC" id="2.3.1.9" evidence="4"/>
<evidence type="ECO:0000259" key="13">
    <source>
        <dbReference type="Pfam" id="PF02803"/>
    </source>
</evidence>
<dbReference type="FunFam" id="3.40.47.10:FF:000007">
    <property type="entry name" value="acetyl-CoA acetyltransferase, mitochondrial"/>
    <property type="match status" value="1"/>
</dbReference>
<keyword evidence="6" id="KW-0479">Metal-binding</keyword>
<evidence type="ECO:0000256" key="2">
    <source>
        <dbReference type="ARBA" id="ARBA00010982"/>
    </source>
</evidence>
<accession>A0A8H7SZS1</accession>
<dbReference type="GO" id="GO:0046872">
    <property type="term" value="F:metal ion binding"/>
    <property type="evidence" value="ECO:0007669"/>
    <property type="project" value="UniProtKB-KW"/>
</dbReference>
<evidence type="ECO:0000256" key="3">
    <source>
        <dbReference type="ARBA" id="ARBA00011881"/>
    </source>
</evidence>
<comment type="subunit">
    <text evidence="3">Homotetramer.</text>
</comment>
<dbReference type="GO" id="GO:0005739">
    <property type="term" value="C:mitochondrion"/>
    <property type="evidence" value="ECO:0007669"/>
    <property type="project" value="UniProtKB-SubCell"/>
</dbReference>
<evidence type="ECO:0000313" key="15">
    <source>
        <dbReference type="Proteomes" id="UP000613177"/>
    </source>
</evidence>
<keyword evidence="9" id="KW-0496">Mitochondrion</keyword>
<comment type="similarity">
    <text evidence="2">Belongs to the thiolase-like superfamily. Thiolase family.</text>
</comment>
<dbReference type="CDD" id="cd00751">
    <property type="entry name" value="thiolase"/>
    <property type="match status" value="1"/>
</dbReference>
<reference evidence="14" key="1">
    <citation type="submission" date="2021-01" db="EMBL/GenBank/DDBJ databases">
        <title>Metabolic potential, ecology and presence of endohyphal bacteria is reflected in genomic diversity of Mucoromycotina.</title>
        <authorList>
            <person name="Muszewska A."/>
            <person name="Okrasinska A."/>
            <person name="Steczkiewicz K."/>
            <person name="Drgas O."/>
            <person name="Orlowska M."/>
            <person name="Perlinska-Lenart U."/>
            <person name="Aleksandrzak-Piekarczyk T."/>
            <person name="Szatraj K."/>
            <person name="Zielenkiewicz U."/>
            <person name="Pilsyk S."/>
            <person name="Malc E."/>
            <person name="Mieczkowski P."/>
            <person name="Kruszewska J.S."/>
            <person name="Biernat P."/>
            <person name="Pawlowska J."/>
        </authorList>
    </citation>
    <scope>NUCLEOTIDE SEQUENCE</scope>
    <source>
        <strain evidence="14">WA0000018081</strain>
    </source>
</reference>
<dbReference type="PANTHER" id="PTHR18919">
    <property type="entry name" value="ACETYL-COA C-ACYLTRANSFERASE"/>
    <property type="match status" value="1"/>
</dbReference>
<dbReference type="InterPro" id="IPR016039">
    <property type="entry name" value="Thiolase-like"/>
</dbReference>
<sequence length="601" mass="64734">MLASTRQFTRPTRTIIRTFASAAKSPNDVIIASAVRTPVGCFNGSLKSVPAVQLGAIAAKSAIERAGLKPEDIEEAYFGNVIQANLGQSPARQAILGAGCPDTTEATAINKVCASGMKAVMLAAQSIKNGDRSIMIAGGMESMSNAPFYAPRNAAYGHQQLSDSIIKDAVNYNITREEQDEHAIESYKRAAAAWERGDFDAEIAPVTLKSKKGDKIIKIDEEYTNVKFEKVKGLRPVFKKDGTVTAANASTLNDGASALVLMSRAKAESLGVKPLARIVSYADAATAPIDFTIAPSKALPIALTKAGLTTDDISKFELNEAFSVVARVNEKIMKLDPSKVNVLGGAVALGHPIGSSGSRIIVTLTHLLKAGEFGAASVCNGGGCASAIVIQAEEESVSKYSSNSKKESQQVNGLITGDKVDLKICTKTSQGKVANHQGKLVLPSVDFACVDFARYNHDDKFFSDHVKVLCEGKTVIDQFYRYPGLKSREKKSIAGYCMQLAGVEGQIMNVQLVDQGLYVASRLGSLKLPSSQIDMRKTRVLIERLSTLKRNILYLTSCLQKLEFEKYSDSKSMERKLKVKRSPYDTSISDESSDEENSDDN</sequence>
<evidence type="ECO:0000256" key="9">
    <source>
        <dbReference type="ARBA" id="ARBA00023128"/>
    </source>
</evidence>
<evidence type="ECO:0000256" key="8">
    <source>
        <dbReference type="ARBA" id="ARBA00022958"/>
    </source>
</evidence>
<dbReference type="Proteomes" id="UP000613177">
    <property type="component" value="Unassembled WGS sequence"/>
</dbReference>
<dbReference type="InterPro" id="IPR020616">
    <property type="entry name" value="Thiolase_N"/>
</dbReference>
<dbReference type="InterPro" id="IPR020610">
    <property type="entry name" value="Thiolase_AS"/>
</dbReference>
<dbReference type="AlphaFoldDB" id="A0A8H7SZS1"/>
<dbReference type="InterPro" id="IPR020617">
    <property type="entry name" value="Thiolase_C"/>
</dbReference>
<feature type="region of interest" description="Disordered" evidence="11">
    <location>
        <begin position="568"/>
        <end position="601"/>
    </location>
</feature>
<feature type="compositionally biased region" description="Acidic residues" evidence="11">
    <location>
        <begin position="591"/>
        <end position="601"/>
    </location>
</feature>
<dbReference type="GO" id="GO:0006635">
    <property type="term" value="P:fatty acid beta-oxidation"/>
    <property type="evidence" value="ECO:0007669"/>
    <property type="project" value="TreeGrafter"/>
</dbReference>
<dbReference type="InterPro" id="IPR002155">
    <property type="entry name" value="Thiolase"/>
</dbReference>
<keyword evidence="10" id="KW-0012">Acyltransferase</keyword>
<dbReference type="PANTHER" id="PTHR18919:SF156">
    <property type="entry name" value="ACETYL-COA ACETYLTRANSFERASE, MITOCHONDRIAL"/>
    <property type="match status" value="1"/>
</dbReference>
<dbReference type="PROSITE" id="PS00099">
    <property type="entry name" value="THIOLASE_3"/>
    <property type="match status" value="1"/>
</dbReference>
<evidence type="ECO:0000256" key="4">
    <source>
        <dbReference type="ARBA" id="ARBA00012705"/>
    </source>
</evidence>
<evidence type="ECO:0000256" key="7">
    <source>
        <dbReference type="ARBA" id="ARBA00022946"/>
    </source>
</evidence>
<evidence type="ECO:0000256" key="11">
    <source>
        <dbReference type="SAM" id="MobiDB-lite"/>
    </source>
</evidence>
<organism evidence="14 15">
    <name type="scientific">Thamnidium elegans</name>
    <dbReference type="NCBI Taxonomy" id="101142"/>
    <lineage>
        <taxon>Eukaryota</taxon>
        <taxon>Fungi</taxon>
        <taxon>Fungi incertae sedis</taxon>
        <taxon>Mucoromycota</taxon>
        <taxon>Mucoromycotina</taxon>
        <taxon>Mucoromycetes</taxon>
        <taxon>Mucorales</taxon>
        <taxon>Mucorineae</taxon>
        <taxon>Mucoraceae</taxon>
        <taxon>Thamnidium</taxon>
    </lineage>
</organism>
<feature type="domain" description="Thiolase N-terminal" evidence="12">
    <location>
        <begin position="29"/>
        <end position="264"/>
    </location>
</feature>
<keyword evidence="7" id="KW-0809">Transit peptide</keyword>
<keyword evidence="5" id="KW-0808">Transferase</keyword>
<dbReference type="InterPro" id="IPR020613">
    <property type="entry name" value="Thiolase_CS"/>
</dbReference>
<evidence type="ECO:0000256" key="5">
    <source>
        <dbReference type="ARBA" id="ARBA00022679"/>
    </source>
</evidence>
<evidence type="ECO:0000313" key="14">
    <source>
        <dbReference type="EMBL" id="KAG2237480.1"/>
    </source>
</evidence>
<dbReference type="SUPFAM" id="SSF53901">
    <property type="entry name" value="Thiolase-like"/>
    <property type="match status" value="2"/>
</dbReference>
<dbReference type="NCBIfam" id="TIGR01930">
    <property type="entry name" value="AcCoA-C-Actrans"/>
    <property type="match status" value="1"/>
</dbReference>
<dbReference type="PROSITE" id="PS00098">
    <property type="entry name" value="THIOLASE_1"/>
    <property type="match status" value="1"/>
</dbReference>
<proteinExistence type="inferred from homology"/>
<evidence type="ECO:0000256" key="10">
    <source>
        <dbReference type="ARBA" id="ARBA00023315"/>
    </source>
</evidence>
<gene>
    <name evidence="14" type="ORF">INT48_005513</name>
</gene>
<comment type="caution">
    <text evidence="14">The sequence shown here is derived from an EMBL/GenBank/DDBJ whole genome shotgun (WGS) entry which is preliminary data.</text>
</comment>
<dbReference type="EMBL" id="JAEPRE010000005">
    <property type="protein sequence ID" value="KAG2237480.1"/>
    <property type="molecule type" value="Genomic_DNA"/>
</dbReference>
<evidence type="ECO:0000256" key="1">
    <source>
        <dbReference type="ARBA" id="ARBA00004173"/>
    </source>
</evidence>
<keyword evidence="8" id="KW-0630">Potassium</keyword>
<comment type="subcellular location">
    <subcellularLocation>
        <location evidence="1">Mitochondrion</location>
    </subcellularLocation>
</comment>
<dbReference type="PROSITE" id="PS00737">
    <property type="entry name" value="THIOLASE_2"/>
    <property type="match status" value="1"/>
</dbReference>
<dbReference type="Gene3D" id="3.40.47.10">
    <property type="match status" value="2"/>
</dbReference>
<dbReference type="Pfam" id="PF02803">
    <property type="entry name" value="Thiolase_C"/>
    <property type="match status" value="1"/>
</dbReference>
<dbReference type="GO" id="GO:0003985">
    <property type="term" value="F:acetyl-CoA C-acetyltransferase activity"/>
    <property type="evidence" value="ECO:0007669"/>
    <property type="project" value="UniProtKB-EC"/>
</dbReference>
<evidence type="ECO:0000256" key="6">
    <source>
        <dbReference type="ARBA" id="ARBA00022723"/>
    </source>
</evidence>